<dbReference type="InterPro" id="IPR035906">
    <property type="entry name" value="MetI-like_sf"/>
</dbReference>
<keyword evidence="7 8" id="KW-0472">Membrane</keyword>
<dbReference type="EMBL" id="FZOW01000004">
    <property type="protein sequence ID" value="SNS67597.1"/>
    <property type="molecule type" value="Genomic_DNA"/>
</dbReference>
<dbReference type="PROSITE" id="PS50928">
    <property type="entry name" value="ABC_TM1"/>
    <property type="match status" value="1"/>
</dbReference>
<dbReference type="InterPro" id="IPR000515">
    <property type="entry name" value="MetI-like"/>
</dbReference>
<protein>
    <submittedName>
        <fullName evidence="10">Polar amino acid transport system permease protein</fullName>
    </submittedName>
</protein>
<feature type="domain" description="ABC transmembrane type-1" evidence="9">
    <location>
        <begin position="123"/>
        <end position="329"/>
    </location>
</feature>
<keyword evidence="5" id="KW-0029">Amino-acid transport</keyword>
<reference evidence="11" key="1">
    <citation type="submission" date="2017-06" db="EMBL/GenBank/DDBJ databases">
        <authorList>
            <person name="Varghese N."/>
            <person name="Submissions S."/>
        </authorList>
    </citation>
    <scope>NUCLEOTIDE SEQUENCE [LARGE SCALE GENOMIC DNA]</scope>
    <source>
        <strain evidence="11">JCM 23211</strain>
    </source>
</reference>
<dbReference type="PANTHER" id="PTHR30614">
    <property type="entry name" value="MEMBRANE COMPONENT OF AMINO ACID ABC TRANSPORTER"/>
    <property type="match status" value="1"/>
</dbReference>
<dbReference type="AlphaFoldDB" id="A0A239GEG6"/>
<evidence type="ECO:0000256" key="7">
    <source>
        <dbReference type="ARBA" id="ARBA00023136"/>
    </source>
</evidence>
<sequence length="368" mass="40795">MRYVASAARRPVPDRDLYLYRQLTSAHPTPLTFSEVGSISHAYASPVVPVTQLDTRHTADDAGDHLDDEQLVVAKKWHPWRWVVSIVVLVLVAQFAHGLATNPGWDWGTFAQYFTAASVMSALWLTIQLTFWGTLIGFAIGIALAVARLSNNPVLQIISWFYIWAFRSIPLIVQLLFWFNIAYLYQTLTLGIPFGPAFFEFNVNNVISGSTAAIIGLALHQAAYSAEIVRAGIISVDQGQLEAAAALGIPKRREFFKIILPQAMRGILPNAANEVISLFKGTSIVSVMAIAELFYQVQVIYGRNGRVVPLLMVATVWYIILTSVLSVVQFYVERHYAKGAVRTIPLTPVQKIKKKLAEITLAPRGATR</sequence>
<keyword evidence="6 8" id="KW-1133">Transmembrane helix</keyword>
<accession>A0A239GEG6</accession>
<dbReference type="STRING" id="398843.A3K89_16555"/>
<keyword evidence="11" id="KW-1185">Reference proteome</keyword>
<evidence type="ECO:0000256" key="1">
    <source>
        <dbReference type="ARBA" id="ARBA00004651"/>
    </source>
</evidence>
<dbReference type="GO" id="GO:0022857">
    <property type="term" value="F:transmembrane transporter activity"/>
    <property type="evidence" value="ECO:0007669"/>
    <property type="project" value="InterPro"/>
</dbReference>
<dbReference type="NCBIfam" id="TIGR01726">
    <property type="entry name" value="HEQRo_perm_3TM"/>
    <property type="match status" value="1"/>
</dbReference>
<evidence type="ECO:0000259" key="9">
    <source>
        <dbReference type="PROSITE" id="PS50928"/>
    </source>
</evidence>
<evidence type="ECO:0000256" key="3">
    <source>
        <dbReference type="ARBA" id="ARBA00022475"/>
    </source>
</evidence>
<evidence type="ECO:0000256" key="8">
    <source>
        <dbReference type="RuleBase" id="RU363032"/>
    </source>
</evidence>
<evidence type="ECO:0000313" key="11">
    <source>
        <dbReference type="Proteomes" id="UP000198327"/>
    </source>
</evidence>
<comment type="subcellular location">
    <subcellularLocation>
        <location evidence="1 8">Cell membrane</location>
        <topology evidence="1 8">Multi-pass membrane protein</topology>
    </subcellularLocation>
</comment>
<keyword evidence="4 8" id="KW-0812">Transmembrane</keyword>
<dbReference type="Gene3D" id="1.10.3720.10">
    <property type="entry name" value="MetI-like"/>
    <property type="match status" value="1"/>
</dbReference>
<feature type="transmembrane region" description="Helical" evidence="8">
    <location>
        <begin position="120"/>
        <end position="147"/>
    </location>
</feature>
<evidence type="ECO:0000256" key="6">
    <source>
        <dbReference type="ARBA" id="ARBA00022989"/>
    </source>
</evidence>
<dbReference type="PANTHER" id="PTHR30614:SF0">
    <property type="entry name" value="L-CYSTINE TRANSPORT SYSTEM PERMEASE PROTEIN TCYL"/>
    <property type="match status" value="1"/>
</dbReference>
<evidence type="ECO:0000256" key="2">
    <source>
        <dbReference type="ARBA" id="ARBA00022448"/>
    </source>
</evidence>
<proteinExistence type="inferred from homology"/>
<keyword evidence="3" id="KW-1003">Cell membrane</keyword>
<feature type="transmembrane region" description="Helical" evidence="8">
    <location>
        <begin position="275"/>
        <end position="295"/>
    </location>
</feature>
<dbReference type="InterPro" id="IPR043429">
    <property type="entry name" value="ArtM/GltK/GlnP/TcyL/YhdX-like"/>
</dbReference>
<dbReference type="GO" id="GO:0006865">
    <property type="term" value="P:amino acid transport"/>
    <property type="evidence" value="ECO:0007669"/>
    <property type="project" value="UniProtKB-KW"/>
</dbReference>
<feature type="transmembrane region" description="Helical" evidence="8">
    <location>
        <begin position="159"/>
        <end position="185"/>
    </location>
</feature>
<keyword evidence="2 8" id="KW-0813">Transport</keyword>
<evidence type="ECO:0000256" key="5">
    <source>
        <dbReference type="ARBA" id="ARBA00022970"/>
    </source>
</evidence>
<dbReference type="InterPro" id="IPR010065">
    <property type="entry name" value="AA_ABC_transptr_permease_3TM"/>
</dbReference>
<organism evidence="10 11">
    <name type="scientific">Rhodococcoides kyotonense</name>
    <dbReference type="NCBI Taxonomy" id="398843"/>
    <lineage>
        <taxon>Bacteria</taxon>
        <taxon>Bacillati</taxon>
        <taxon>Actinomycetota</taxon>
        <taxon>Actinomycetes</taxon>
        <taxon>Mycobacteriales</taxon>
        <taxon>Nocardiaceae</taxon>
        <taxon>Rhodococcoides</taxon>
    </lineage>
</organism>
<dbReference type="Pfam" id="PF00528">
    <property type="entry name" value="BPD_transp_1"/>
    <property type="match status" value="1"/>
</dbReference>
<feature type="transmembrane region" description="Helical" evidence="8">
    <location>
        <begin position="307"/>
        <end position="332"/>
    </location>
</feature>
<dbReference type="Proteomes" id="UP000198327">
    <property type="component" value="Unassembled WGS sequence"/>
</dbReference>
<evidence type="ECO:0000256" key="4">
    <source>
        <dbReference type="ARBA" id="ARBA00022692"/>
    </source>
</evidence>
<gene>
    <name evidence="10" type="ORF">SAMN05421642_104204</name>
</gene>
<feature type="transmembrane region" description="Helical" evidence="8">
    <location>
        <begin position="80"/>
        <end position="100"/>
    </location>
</feature>
<comment type="similarity">
    <text evidence="8">Belongs to the binding-protein-dependent transport system permease family.</text>
</comment>
<evidence type="ECO:0000313" key="10">
    <source>
        <dbReference type="EMBL" id="SNS67597.1"/>
    </source>
</evidence>
<dbReference type="SUPFAM" id="SSF161098">
    <property type="entry name" value="MetI-like"/>
    <property type="match status" value="1"/>
</dbReference>
<name>A0A239GEG6_9NOCA</name>
<dbReference type="GO" id="GO:0043190">
    <property type="term" value="C:ATP-binding cassette (ABC) transporter complex"/>
    <property type="evidence" value="ECO:0007669"/>
    <property type="project" value="InterPro"/>
</dbReference>
<dbReference type="CDD" id="cd06261">
    <property type="entry name" value="TM_PBP2"/>
    <property type="match status" value="1"/>
</dbReference>